<dbReference type="GO" id="GO:0005886">
    <property type="term" value="C:plasma membrane"/>
    <property type="evidence" value="ECO:0007669"/>
    <property type="project" value="UniProtKB-SubCell"/>
</dbReference>
<dbReference type="KEGG" id="bsol:FSW04_23500"/>
<keyword evidence="2" id="KW-1003">Cell membrane</keyword>
<reference evidence="7 8" key="1">
    <citation type="journal article" date="2018" name="J. Microbiol.">
        <title>Baekduia soli gen. nov., sp. nov., a novel bacterium isolated from the soil of Baekdu Mountain and proposal of a novel family name, Baekduiaceae fam. nov.</title>
        <authorList>
            <person name="An D.S."/>
            <person name="Siddiqi M.Z."/>
            <person name="Kim K.H."/>
            <person name="Yu H.S."/>
            <person name="Im W.T."/>
        </authorList>
    </citation>
    <scope>NUCLEOTIDE SEQUENCE [LARGE SCALE GENOMIC DNA]</scope>
    <source>
        <strain evidence="7 8">BR7-21</strain>
    </source>
</reference>
<feature type="transmembrane region" description="Helical" evidence="6">
    <location>
        <begin position="388"/>
        <end position="412"/>
    </location>
</feature>
<protein>
    <submittedName>
        <fullName evidence="7">MFS transporter</fullName>
    </submittedName>
</protein>
<keyword evidence="4 6" id="KW-1133">Transmembrane helix</keyword>
<accession>A0A5B8UB82</accession>
<feature type="transmembrane region" description="Helical" evidence="6">
    <location>
        <begin position="144"/>
        <end position="166"/>
    </location>
</feature>
<feature type="transmembrane region" description="Helical" evidence="6">
    <location>
        <begin position="301"/>
        <end position="320"/>
    </location>
</feature>
<dbReference type="PANTHER" id="PTHR23513">
    <property type="entry name" value="INTEGRAL MEMBRANE EFFLUX PROTEIN-RELATED"/>
    <property type="match status" value="1"/>
</dbReference>
<dbReference type="Proteomes" id="UP000321805">
    <property type="component" value="Chromosome"/>
</dbReference>
<keyword evidence="5 6" id="KW-0472">Membrane</keyword>
<evidence type="ECO:0000313" key="8">
    <source>
        <dbReference type="Proteomes" id="UP000321805"/>
    </source>
</evidence>
<dbReference type="AlphaFoldDB" id="A0A5B8UB82"/>
<feature type="transmembrane region" description="Helical" evidence="6">
    <location>
        <begin position="215"/>
        <end position="233"/>
    </location>
</feature>
<evidence type="ECO:0000256" key="5">
    <source>
        <dbReference type="ARBA" id="ARBA00023136"/>
    </source>
</evidence>
<dbReference type="SUPFAM" id="SSF103473">
    <property type="entry name" value="MFS general substrate transporter"/>
    <property type="match status" value="1"/>
</dbReference>
<dbReference type="InterPro" id="IPR011701">
    <property type="entry name" value="MFS"/>
</dbReference>
<evidence type="ECO:0000256" key="6">
    <source>
        <dbReference type="SAM" id="Phobius"/>
    </source>
</evidence>
<dbReference type="PANTHER" id="PTHR23513:SF11">
    <property type="entry name" value="STAPHYLOFERRIN A TRANSPORTER"/>
    <property type="match status" value="1"/>
</dbReference>
<proteinExistence type="predicted"/>
<dbReference type="Pfam" id="PF07690">
    <property type="entry name" value="MFS_1"/>
    <property type="match status" value="1"/>
</dbReference>
<organism evidence="7 8">
    <name type="scientific">Baekduia soli</name>
    <dbReference type="NCBI Taxonomy" id="496014"/>
    <lineage>
        <taxon>Bacteria</taxon>
        <taxon>Bacillati</taxon>
        <taxon>Actinomycetota</taxon>
        <taxon>Thermoleophilia</taxon>
        <taxon>Solirubrobacterales</taxon>
        <taxon>Baekduiaceae</taxon>
        <taxon>Baekduia</taxon>
    </lineage>
</organism>
<feature type="transmembrane region" description="Helical" evidence="6">
    <location>
        <begin position="118"/>
        <end position="138"/>
    </location>
</feature>
<feature type="transmembrane region" description="Helical" evidence="6">
    <location>
        <begin position="418"/>
        <end position="435"/>
    </location>
</feature>
<dbReference type="GO" id="GO:0022857">
    <property type="term" value="F:transmembrane transporter activity"/>
    <property type="evidence" value="ECO:0007669"/>
    <property type="project" value="InterPro"/>
</dbReference>
<dbReference type="EMBL" id="CP042430">
    <property type="protein sequence ID" value="QEC50254.1"/>
    <property type="molecule type" value="Genomic_DNA"/>
</dbReference>
<feature type="transmembrane region" description="Helical" evidence="6">
    <location>
        <begin position="72"/>
        <end position="97"/>
    </location>
</feature>
<evidence type="ECO:0000256" key="3">
    <source>
        <dbReference type="ARBA" id="ARBA00022692"/>
    </source>
</evidence>
<dbReference type="OrthoDB" id="9815525at2"/>
<name>A0A5B8UB82_9ACTN</name>
<feature type="transmembrane region" description="Helical" evidence="6">
    <location>
        <begin position="268"/>
        <end position="289"/>
    </location>
</feature>
<dbReference type="InterPro" id="IPR036259">
    <property type="entry name" value="MFS_trans_sf"/>
</dbReference>
<dbReference type="Gene3D" id="1.20.1250.20">
    <property type="entry name" value="MFS general substrate transporter like domains"/>
    <property type="match status" value="1"/>
</dbReference>
<comment type="subcellular location">
    <subcellularLocation>
        <location evidence="1">Cell membrane</location>
        <topology evidence="1">Multi-pass membrane protein</topology>
    </subcellularLocation>
</comment>
<dbReference type="CDD" id="cd06173">
    <property type="entry name" value="MFS_MefA_like"/>
    <property type="match status" value="1"/>
</dbReference>
<feature type="transmembrane region" description="Helical" evidence="6">
    <location>
        <begin position="327"/>
        <end position="345"/>
    </location>
</feature>
<feature type="transmembrane region" description="Helical" evidence="6">
    <location>
        <begin position="186"/>
        <end position="209"/>
    </location>
</feature>
<evidence type="ECO:0000256" key="4">
    <source>
        <dbReference type="ARBA" id="ARBA00022989"/>
    </source>
</evidence>
<evidence type="ECO:0000313" key="7">
    <source>
        <dbReference type="EMBL" id="QEC50254.1"/>
    </source>
</evidence>
<keyword evidence="8" id="KW-1185">Reference proteome</keyword>
<sequence>MPAAQTRTDAPSPFISVDAPRSLGVSGCSDAARRAGRRTASVAKLRPVRSSLRVAGFSPLAASYTLNGLGDMLGVVALAVLVLQQTGSALATTALFLAAKSMPALLSPALTAGLDQRAIGRVVPVVYFLEAGAFAGLAQLSTAFWLPGVLALAFADGVLALTARGLTRGAVAGVLGPAGVLREGNALLNVAYAITSAAGPVLAGVVIHFGGVDAALWIDAGSFLCAGLLLAAARRSLPMAVVGDHQGWRARVRDGLSHVRSHPTAGRLVAGEGVAIVFFTLVVPISVVFVRETLHSSSLGYGVMLGAWGVGVILGSVVFARAGDMSLHVLVLASTLAVGVGYAGIAASPTLLLACLASVVGGVGNGIQWISVMTALQDSVGDAYQARAAGLLESVGAVAPGIGFVVGGLLTAASSPRVAYAVAGVGAVVIAAVWARRPIVADGAVA</sequence>
<keyword evidence="3 6" id="KW-0812">Transmembrane</keyword>
<feature type="transmembrane region" description="Helical" evidence="6">
    <location>
        <begin position="351"/>
        <end position="376"/>
    </location>
</feature>
<gene>
    <name evidence="7" type="ORF">FSW04_23500</name>
</gene>
<evidence type="ECO:0000256" key="2">
    <source>
        <dbReference type="ARBA" id="ARBA00022475"/>
    </source>
</evidence>
<evidence type="ECO:0000256" key="1">
    <source>
        <dbReference type="ARBA" id="ARBA00004651"/>
    </source>
</evidence>